<dbReference type="EMBL" id="NDWU01000004">
    <property type="protein sequence ID" value="PUA33798.1"/>
    <property type="molecule type" value="Genomic_DNA"/>
</dbReference>
<feature type="transmembrane region" description="Helical" evidence="1">
    <location>
        <begin position="66"/>
        <end position="85"/>
    </location>
</feature>
<sequence length="90" mass="10069">MTPEDKLYWSKVLLGVFVGFLSAFLRLHEPTSILAITVAVSVYVVSSVASSFVFKIPEGSLKTKKPYITGLASYFLVWLVSWILFHNILS</sequence>
<keyword evidence="1" id="KW-0812">Transmembrane</keyword>
<feature type="transmembrane region" description="Helical" evidence="1">
    <location>
        <begin position="7"/>
        <end position="27"/>
    </location>
</feature>
<protein>
    <submittedName>
        <fullName evidence="2">Uncharacterized protein</fullName>
    </submittedName>
</protein>
<evidence type="ECO:0000313" key="2">
    <source>
        <dbReference type="EMBL" id="PUA33798.1"/>
    </source>
</evidence>
<gene>
    <name evidence="2" type="ORF">B9J98_02340</name>
</gene>
<accession>A0A2R7Y8D0</accession>
<keyword evidence="1" id="KW-1133">Transmembrane helix</keyword>
<evidence type="ECO:0000313" key="3">
    <source>
        <dbReference type="Proteomes" id="UP000244066"/>
    </source>
</evidence>
<organism evidence="2 3">
    <name type="scientific">Candidatus Terraquivivens tikiterensis</name>
    <dbReference type="NCBI Taxonomy" id="1980982"/>
    <lineage>
        <taxon>Archaea</taxon>
        <taxon>Nitrososphaerota</taxon>
        <taxon>Candidatus Wolframiiraptoraceae</taxon>
        <taxon>Candidatus Terraquivivens</taxon>
    </lineage>
</organism>
<dbReference type="AlphaFoldDB" id="A0A2R7Y8D0"/>
<proteinExistence type="predicted"/>
<dbReference type="Proteomes" id="UP000244066">
    <property type="component" value="Unassembled WGS sequence"/>
</dbReference>
<comment type="caution">
    <text evidence="2">The sequence shown here is derived from an EMBL/GenBank/DDBJ whole genome shotgun (WGS) entry which is preliminary data.</text>
</comment>
<feature type="transmembrane region" description="Helical" evidence="1">
    <location>
        <begin position="33"/>
        <end position="54"/>
    </location>
</feature>
<evidence type="ECO:0000256" key="1">
    <source>
        <dbReference type="SAM" id="Phobius"/>
    </source>
</evidence>
<reference evidence="2 3" key="1">
    <citation type="submission" date="2017-04" db="EMBL/GenBank/DDBJ databases">
        <title>Draft Aigarchaeota genome from a New Zealand hot spring.</title>
        <authorList>
            <person name="Reysenbach A.-L."/>
            <person name="Donaho J.A."/>
            <person name="Gerhart J."/>
            <person name="Kelley J.F."/>
            <person name="Kouba K."/>
            <person name="Podar M."/>
            <person name="Stott M."/>
        </authorList>
    </citation>
    <scope>NUCLEOTIDE SEQUENCE [LARGE SCALE GENOMIC DNA]</scope>
    <source>
        <strain evidence="2">NZ13_MG1</strain>
    </source>
</reference>
<name>A0A2R7Y8D0_9ARCH</name>
<keyword evidence="1" id="KW-0472">Membrane</keyword>